<protein>
    <recommendedName>
        <fullName evidence="15">Apolipoprotein A-V</fullName>
    </recommendedName>
    <alternativeName>
        <fullName evidence="16">Apolipoprotein A5</fullName>
    </alternativeName>
</protein>
<dbReference type="eggNOG" id="ENOG502S33P">
    <property type="taxonomic scope" value="Eukaryota"/>
</dbReference>
<evidence type="ECO:0000256" key="2">
    <source>
        <dbReference type="ARBA" id="ARBA00004601"/>
    </source>
</evidence>
<proteinExistence type="inferred from homology"/>
<evidence type="ECO:0000256" key="3">
    <source>
        <dbReference type="ARBA" id="ARBA00004603"/>
    </source>
</evidence>
<dbReference type="GO" id="GO:0005543">
    <property type="term" value="F:phospholipid binding"/>
    <property type="evidence" value="ECO:0007669"/>
    <property type="project" value="TreeGrafter"/>
</dbReference>
<comment type="caution">
    <text evidence="20">The sequence shown here is derived from an EMBL/GenBank/DDBJ whole genome shotgun (WGS) entry which is preliminary data.</text>
</comment>
<evidence type="ECO:0000256" key="5">
    <source>
        <dbReference type="ARBA" id="ARBA00008788"/>
    </source>
</evidence>
<keyword evidence="7" id="KW-0162">Chylomicron</keyword>
<dbReference type="SUPFAM" id="SSF58113">
    <property type="entry name" value="Apolipoprotein A-I"/>
    <property type="match status" value="1"/>
</dbReference>
<dbReference type="GO" id="GO:0008203">
    <property type="term" value="P:cholesterol metabolic process"/>
    <property type="evidence" value="ECO:0007669"/>
    <property type="project" value="TreeGrafter"/>
</dbReference>
<sequence length="395" mass="45358">MPRPELAWVCTSQRSSGEQEPVSPAVTRRTMSLDAALLLVVLASLSASQAELAGNGPWDYHSQLTRDKDSMEHAQSTKLGRDTKNLKGSIQERGSYMGNFLEKLAPFSAGLQPRLYQDSDGLRRLIRKELEGLRMKLSPYMDDVHQRIGKNLERLRFQLQPLTAELLDQVSLKAGELRQHLTPSQDTKAQLQEGMDEVQRFIAQYANKIAFHTDQVKEIFHPFADKLVAEIHRNVEELHRNVVPHTTASPEKVDQYIQELSEKLTQNARGLHQKIQRNLNHLKEQLSLYPGDLREHFTSSPVDPRWLAEPYVEGLAREVRMRVEEFRRDTFLQIEDFTRTIARETEDVKFKLSSPSPSAEEFQDSSAPIEDLHVRLDSLWKDISQSLHEKSSDFE</sequence>
<dbReference type="GO" id="GO:0034361">
    <property type="term" value="C:very-low-density lipoprotein particle"/>
    <property type="evidence" value="ECO:0007669"/>
    <property type="project" value="UniProtKB-KW"/>
</dbReference>
<dbReference type="EMBL" id="AKHW03006856">
    <property type="protein sequence ID" value="KYO17717.1"/>
    <property type="molecule type" value="Genomic_DNA"/>
</dbReference>
<accession>A0A151LZL7</accession>
<keyword evidence="14" id="KW-0850">VLDL</keyword>
<dbReference type="Proteomes" id="UP000050525">
    <property type="component" value="Unassembled WGS sequence"/>
</dbReference>
<dbReference type="GO" id="GO:0005794">
    <property type="term" value="C:Golgi apparatus"/>
    <property type="evidence" value="ECO:0007669"/>
    <property type="project" value="UniProtKB-SubCell"/>
</dbReference>
<keyword evidence="12" id="KW-0333">Golgi apparatus</keyword>
<dbReference type="PANTHER" id="PTHR18976:SF13">
    <property type="entry name" value="APOLIPOPROTEIN A-V"/>
    <property type="match status" value="1"/>
</dbReference>
<keyword evidence="10" id="KW-0732">Signal</keyword>
<evidence type="ECO:0000313" key="20">
    <source>
        <dbReference type="EMBL" id="KYO17717.1"/>
    </source>
</evidence>
<dbReference type="Pfam" id="PF01442">
    <property type="entry name" value="Apolipoprotein"/>
    <property type="match status" value="1"/>
</dbReference>
<reference evidence="20 21" key="1">
    <citation type="journal article" date="2012" name="Genome Biol.">
        <title>Sequencing three crocodilian genomes to illuminate the evolution of archosaurs and amniotes.</title>
        <authorList>
            <person name="St John J.A."/>
            <person name="Braun E.L."/>
            <person name="Isberg S.R."/>
            <person name="Miles L.G."/>
            <person name="Chong A.Y."/>
            <person name="Gongora J."/>
            <person name="Dalzell P."/>
            <person name="Moran C."/>
            <person name="Bed'hom B."/>
            <person name="Abzhanov A."/>
            <person name="Burgess S.C."/>
            <person name="Cooksey A.M."/>
            <person name="Castoe T.A."/>
            <person name="Crawford N.G."/>
            <person name="Densmore L.D."/>
            <person name="Drew J.C."/>
            <person name="Edwards S.V."/>
            <person name="Faircloth B.C."/>
            <person name="Fujita M.K."/>
            <person name="Greenwold M.J."/>
            <person name="Hoffmann F.G."/>
            <person name="Howard J.M."/>
            <person name="Iguchi T."/>
            <person name="Janes D.E."/>
            <person name="Khan S.Y."/>
            <person name="Kohno S."/>
            <person name="de Koning A.J."/>
            <person name="Lance S.L."/>
            <person name="McCarthy F.M."/>
            <person name="McCormack J.E."/>
            <person name="Merchant M.E."/>
            <person name="Peterson D.G."/>
            <person name="Pollock D.D."/>
            <person name="Pourmand N."/>
            <person name="Raney B.J."/>
            <person name="Roessler K.A."/>
            <person name="Sanford J.R."/>
            <person name="Sawyer R.H."/>
            <person name="Schmidt C.J."/>
            <person name="Triplett E.W."/>
            <person name="Tuberville T.D."/>
            <person name="Venegas-Anaya M."/>
            <person name="Howard J.T."/>
            <person name="Jarvis E.D."/>
            <person name="Guillette L.J.Jr."/>
            <person name="Glenn T.C."/>
            <person name="Green R.E."/>
            <person name="Ray D.A."/>
        </authorList>
    </citation>
    <scope>NUCLEOTIDE SEQUENCE [LARGE SCALE GENOMIC DNA]</scope>
    <source>
        <strain evidence="20">KSC_2009_1</strain>
    </source>
</reference>
<dbReference type="Gene3D" id="1.20.120.20">
    <property type="entry name" value="Apolipoprotein"/>
    <property type="match status" value="2"/>
</dbReference>
<dbReference type="GO" id="GO:0120020">
    <property type="term" value="F:cholesterol transfer activity"/>
    <property type="evidence" value="ECO:0007669"/>
    <property type="project" value="TreeGrafter"/>
</dbReference>
<organism evidence="20 21">
    <name type="scientific">Alligator mississippiensis</name>
    <name type="common">American alligator</name>
    <dbReference type="NCBI Taxonomy" id="8496"/>
    <lineage>
        <taxon>Eukaryota</taxon>
        <taxon>Metazoa</taxon>
        <taxon>Chordata</taxon>
        <taxon>Craniata</taxon>
        <taxon>Vertebrata</taxon>
        <taxon>Euteleostomi</taxon>
        <taxon>Archelosauria</taxon>
        <taxon>Archosauria</taxon>
        <taxon>Crocodylia</taxon>
        <taxon>Alligatoridae</taxon>
        <taxon>Alligatorinae</taxon>
        <taxon>Alligator</taxon>
    </lineage>
</organism>
<evidence type="ECO:0000256" key="10">
    <source>
        <dbReference type="ARBA" id="ARBA00022729"/>
    </source>
</evidence>
<dbReference type="GO" id="GO:0055090">
    <property type="term" value="P:acylglycerol homeostasis"/>
    <property type="evidence" value="ECO:0007669"/>
    <property type="project" value="TreeGrafter"/>
</dbReference>
<comment type="subcellular location">
    <subcellularLocation>
        <location evidence="1">Early endosome</location>
    </subcellularLocation>
    <subcellularLocation>
        <location evidence="2">Golgi apparatus</location>
        <location evidence="2">trans-Golgi network</location>
    </subcellularLocation>
    <subcellularLocation>
        <location evidence="3">Late endosome</location>
    </subcellularLocation>
    <subcellularLocation>
        <location evidence="4">Secreted</location>
    </subcellularLocation>
</comment>
<evidence type="ECO:0000256" key="4">
    <source>
        <dbReference type="ARBA" id="ARBA00004613"/>
    </source>
</evidence>
<keyword evidence="8" id="KW-0964">Secreted</keyword>
<keyword evidence="6" id="KW-0813">Transport</keyword>
<keyword evidence="21" id="KW-1185">Reference proteome</keyword>
<dbReference type="GO" id="GO:0042157">
    <property type="term" value="P:lipoprotein metabolic process"/>
    <property type="evidence" value="ECO:0007669"/>
    <property type="project" value="InterPro"/>
</dbReference>
<gene>
    <name evidence="20" type="primary">APOA5</name>
    <name evidence="20" type="ORF">Y1Q_0018132</name>
</gene>
<keyword evidence="9" id="KW-0597">Phosphoprotein</keyword>
<evidence type="ECO:0000256" key="9">
    <source>
        <dbReference type="ARBA" id="ARBA00022553"/>
    </source>
</evidence>
<dbReference type="GO" id="GO:0033700">
    <property type="term" value="P:phospholipid efflux"/>
    <property type="evidence" value="ECO:0007669"/>
    <property type="project" value="TreeGrafter"/>
</dbReference>
<name>A0A151LZL7_ALLMI</name>
<evidence type="ECO:0000256" key="11">
    <source>
        <dbReference type="ARBA" id="ARBA00022753"/>
    </source>
</evidence>
<dbReference type="GO" id="GO:0005769">
    <property type="term" value="C:early endosome"/>
    <property type="evidence" value="ECO:0007669"/>
    <property type="project" value="UniProtKB-SubCell"/>
</dbReference>
<feature type="region of interest" description="Disordered" evidence="19">
    <location>
        <begin position="1"/>
        <end position="25"/>
    </location>
</feature>
<keyword evidence="11" id="KW-0967">Endosome</keyword>
<evidence type="ECO:0000256" key="8">
    <source>
        <dbReference type="ARBA" id="ARBA00022525"/>
    </source>
</evidence>
<evidence type="ECO:0000256" key="1">
    <source>
        <dbReference type="ARBA" id="ARBA00004412"/>
    </source>
</evidence>
<evidence type="ECO:0000313" key="21">
    <source>
        <dbReference type="Proteomes" id="UP000050525"/>
    </source>
</evidence>
<evidence type="ECO:0000256" key="7">
    <source>
        <dbReference type="ARBA" id="ARBA00022513"/>
    </source>
</evidence>
<evidence type="ECO:0000256" key="17">
    <source>
        <dbReference type="ARBA" id="ARBA00046248"/>
    </source>
</evidence>
<comment type="similarity">
    <text evidence="5">Belongs to the apolipoprotein A1/A4/E family.</text>
</comment>
<dbReference type="GO" id="GO:0005770">
    <property type="term" value="C:late endosome"/>
    <property type="evidence" value="ECO:0007669"/>
    <property type="project" value="UniProtKB-SubCell"/>
</dbReference>
<dbReference type="InterPro" id="IPR050163">
    <property type="entry name" value="Apolipoprotein_A1/A4/E"/>
</dbReference>
<evidence type="ECO:0000256" key="13">
    <source>
        <dbReference type="ARBA" id="ARBA00023055"/>
    </source>
</evidence>
<keyword evidence="13" id="KW-0445">Lipid transport</keyword>
<evidence type="ECO:0000256" key="6">
    <source>
        <dbReference type="ARBA" id="ARBA00022448"/>
    </source>
</evidence>
<evidence type="ECO:0000256" key="19">
    <source>
        <dbReference type="SAM" id="MobiDB-lite"/>
    </source>
</evidence>
<evidence type="ECO:0000256" key="14">
    <source>
        <dbReference type="ARBA" id="ARBA00023313"/>
    </source>
</evidence>
<dbReference type="STRING" id="8496.A0A151LZL7"/>
<dbReference type="GO" id="GO:0033344">
    <property type="term" value="P:cholesterol efflux"/>
    <property type="evidence" value="ECO:0007669"/>
    <property type="project" value="TreeGrafter"/>
</dbReference>
<dbReference type="GO" id="GO:0042627">
    <property type="term" value="C:chylomicron"/>
    <property type="evidence" value="ECO:0007669"/>
    <property type="project" value="UniProtKB-KW"/>
</dbReference>
<evidence type="ECO:0000256" key="12">
    <source>
        <dbReference type="ARBA" id="ARBA00023034"/>
    </source>
</evidence>
<dbReference type="GO" id="GO:0034364">
    <property type="term" value="C:high-density lipoprotein particle"/>
    <property type="evidence" value="ECO:0007669"/>
    <property type="project" value="TreeGrafter"/>
</dbReference>
<dbReference type="InterPro" id="IPR000074">
    <property type="entry name" value="ApoA_E"/>
</dbReference>
<comment type="function">
    <text evidence="17">Minor apolipoprotein mainly associated with HDL and to a lesser extent with VLDL. May also be associated with chylomicrons. Important determinant of plasma triglyceride (TG) levels by both being a potent stimulator of apo-CII lipoprotein lipase (LPL) TG hydrolysis and an inhibitor of the hepatic VLDL-TG production rate (without affecting the VLDL-apoB production rate). Activates poorly lecithin:cholesterol acyltransferase (LCAT) and does not enhance efflux of cholesterol from macrophages. Binds heparin.</text>
</comment>
<dbReference type="GO" id="GO:1903561">
    <property type="term" value="C:extracellular vesicle"/>
    <property type="evidence" value="ECO:0007669"/>
    <property type="project" value="TreeGrafter"/>
</dbReference>
<evidence type="ECO:0000256" key="18">
    <source>
        <dbReference type="ARBA" id="ARBA00046669"/>
    </source>
</evidence>
<evidence type="ECO:0000256" key="15">
    <source>
        <dbReference type="ARBA" id="ARBA00040758"/>
    </source>
</evidence>
<dbReference type="AlphaFoldDB" id="A0A151LZL7"/>
<comment type="subunit">
    <text evidence="18">Interacts with GPIHBP1. Interacts with SORL1; this interaction leads to APOA5 internalization and sorting either to lysosomes and degradation, or to the trans-Golgi network.</text>
</comment>
<dbReference type="GO" id="GO:0060228">
    <property type="term" value="F:phosphatidylcholine-sterol O-acyltransferase activator activity"/>
    <property type="evidence" value="ECO:0007669"/>
    <property type="project" value="TreeGrafter"/>
</dbReference>
<evidence type="ECO:0000256" key="16">
    <source>
        <dbReference type="ARBA" id="ARBA00042594"/>
    </source>
</evidence>
<dbReference type="PANTHER" id="PTHR18976">
    <property type="entry name" value="APOLIPOPROTEIN"/>
    <property type="match status" value="1"/>
</dbReference>